<reference evidence="2" key="1">
    <citation type="journal article" date="2022" name="Int. J. Mol. Sci.">
        <title>Draft Genome of Tanacetum Coccineum: Genomic Comparison of Closely Related Tanacetum-Family Plants.</title>
        <authorList>
            <person name="Yamashiro T."/>
            <person name="Shiraishi A."/>
            <person name="Nakayama K."/>
            <person name="Satake H."/>
        </authorList>
    </citation>
    <scope>NUCLEOTIDE SEQUENCE</scope>
</reference>
<name>A0ABQ4Z2B3_9ASTR</name>
<evidence type="ECO:0000313" key="2">
    <source>
        <dbReference type="EMBL" id="GJS83302.1"/>
    </source>
</evidence>
<feature type="compositionally biased region" description="Low complexity" evidence="1">
    <location>
        <begin position="277"/>
        <end position="290"/>
    </location>
</feature>
<proteinExistence type="predicted"/>
<feature type="compositionally biased region" description="Polar residues" evidence="1">
    <location>
        <begin position="299"/>
        <end position="314"/>
    </location>
</feature>
<feature type="compositionally biased region" description="Basic and acidic residues" evidence="1">
    <location>
        <begin position="343"/>
        <end position="359"/>
    </location>
</feature>
<reference evidence="2" key="2">
    <citation type="submission" date="2022-01" db="EMBL/GenBank/DDBJ databases">
        <authorList>
            <person name="Yamashiro T."/>
            <person name="Shiraishi A."/>
            <person name="Satake H."/>
            <person name="Nakayama K."/>
        </authorList>
    </citation>
    <scope>NUCLEOTIDE SEQUENCE</scope>
</reference>
<dbReference type="EMBL" id="BQNB010010890">
    <property type="protein sequence ID" value="GJS83302.1"/>
    <property type="molecule type" value="Genomic_DNA"/>
</dbReference>
<gene>
    <name evidence="2" type="ORF">Tco_0749843</name>
</gene>
<keyword evidence="3" id="KW-1185">Reference proteome</keyword>
<accession>A0ABQ4Z2B3</accession>
<protein>
    <submittedName>
        <fullName evidence="2">Uncharacterized protein</fullName>
    </submittedName>
</protein>
<feature type="compositionally biased region" description="Basic and acidic residues" evidence="1">
    <location>
        <begin position="44"/>
        <end position="57"/>
    </location>
</feature>
<feature type="region of interest" description="Disordered" evidence="1">
    <location>
        <begin position="230"/>
        <end position="382"/>
    </location>
</feature>
<organism evidence="2 3">
    <name type="scientific">Tanacetum coccineum</name>
    <dbReference type="NCBI Taxonomy" id="301880"/>
    <lineage>
        <taxon>Eukaryota</taxon>
        <taxon>Viridiplantae</taxon>
        <taxon>Streptophyta</taxon>
        <taxon>Embryophyta</taxon>
        <taxon>Tracheophyta</taxon>
        <taxon>Spermatophyta</taxon>
        <taxon>Magnoliopsida</taxon>
        <taxon>eudicotyledons</taxon>
        <taxon>Gunneridae</taxon>
        <taxon>Pentapetalae</taxon>
        <taxon>asterids</taxon>
        <taxon>campanulids</taxon>
        <taxon>Asterales</taxon>
        <taxon>Asteraceae</taxon>
        <taxon>Asteroideae</taxon>
        <taxon>Anthemideae</taxon>
        <taxon>Anthemidinae</taxon>
        <taxon>Tanacetum</taxon>
    </lineage>
</organism>
<evidence type="ECO:0000256" key="1">
    <source>
        <dbReference type="SAM" id="MobiDB-lite"/>
    </source>
</evidence>
<feature type="compositionally biased region" description="Basic and acidic residues" evidence="1">
    <location>
        <begin position="231"/>
        <end position="240"/>
    </location>
</feature>
<feature type="region of interest" description="Disordered" evidence="1">
    <location>
        <begin position="31"/>
        <end position="73"/>
    </location>
</feature>
<comment type="caution">
    <text evidence="2">The sequence shown here is derived from an EMBL/GenBank/DDBJ whole genome shotgun (WGS) entry which is preliminary data.</text>
</comment>
<feature type="compositionally biased region" description="Basic and acidic residues" evidence="1">
    <location>
        <begin position="263"/>
        <end position="276"/>
    </location>
</feature>
<feature type="compositionally biased region" description="Basic and acidic residues" evidence="1">
    <location>
        <begin position="373"/>
        <end position="382"/>
    </location>
</feature>
<dbReference type="Proteomes" id="UP001151760">
    <property type="component" value="Unassembled WGS sequence"/>
</dbReference>
<evidence type="ECO:0000313" key="3">
    <source>
        <dbReference type="Proteomes" id="UP001151760"/>
    </source>
</evidence>
<sequence>MFDSEGDTKILNVGKKGEDVSNTVALEERIVKLDEGQAGSDPGKTLESRPSLDEDHAGSNPRPSHVALAGPNPEPMHEDFIATIYPKNLDDAFTYGDQFMFDKPTEEEPCKANMETVVESMVIVPIHQASSIAPPLSTLIIDLTQPKPTAQAISSRIFTLENHNLYSKIDKYINENVKDAIQDALKDPVCERFGELSEFEMKEILRDRMFESGSYRSQPEHTTLYEALEASMDRENREEFMDATAKSRNRRRNDQDPPLPPPKDSDQSKKKRHDSDASASQQPQAQTSSAWKSSDTREAPSSSSQHKTAPQSEQPVDDVPIPDDVHISDSEDTGTAHLLKIKTRPDWLKPVPEEERPETPEPDWVIPLNDLPEPSHDMVTHS</sequence>